<dbReference type="CDD" id="cd14014">
    <property type="entry name" value="STKc_PknB_like"/>
    <property type="match status" value="1"/>
</dbReference>
<dbReference type="InterPro" id="IPR008271">
    <property type="entry name" value="Ser/Thr_kinase_AS"/>
</dbReference>
<evidence type="ECO:0000256" key="5">
    <source>
        <dbReference type="ARBA" id="ARBA00022777"/>
    </source>
</evidence>
<keyword evidence="6 7" id="KW-0067">ATP-binding</keyword>
<dbReference type="Gene3D" id="1.10.510.10">
    <property type="entry name" value="Transferase(Phosphotransferase) domain 1"/>
    <property type="match status" value="1"/>
</dbReference>
<dbReference type="GO" id="GO:0004674">
    <property type="term" value="F:protein serine/threonine kinase activity"/>
    <property type="evidence" value="ECO:0007669"/>
    <property type="project" value="UniProtKB-KW"/>
</dbReference>
<name>A0A1H1G080_9ACTN</name>
<dbReference type="Proteomes" id="UP000217103">
    <property type="component" value="Unassembled WGS sequence"/>
</dbReference>
<dbReference type="PROSITE" id="PS00107">
    <property type="entry name" value="PROTEIN_KINASE_ATP"/>
    <property type="match status" value="1"/>
</dbReference>
<proteinExistence type="predicted"/>
<dbReference type="SMART" id="SM00220">
    <property type="entry name" value="S_TKc"/>
    <property type="match status" value="1"/>
</dbReference>
<dbReference type="STRING" id="35622.SAMN04489764_3288"/>
<dbReference type="RefSeq" id="WP_093259812.1">
    <property type="nucleotide sequence ID" value="NZ_FNKK01000002.1"/>
</dbReference>
<dbReference type="PROSITE" id="PS50011">
    <property type="entry name" value="PROTEIN_KINASE_DOM"/>
    <property type="match status" value="1"/>
</dbReference>
<feature type="compositionally biased region" description="Basic and acidic residues" evidence="8">
    <location>
        <begin position="346"/>
        <end position="357"/>
    </location>
</feature>
<keyword evidence="4 7" id="KW-0547">Nucleotide-binding</keyword>
<feature type="compositionally biased region" description="Low complexity" evidence="8">
    <location>
        <begin position="335"/>
        <end position="345"/>
    </location>
</feature>
<keyword evidence="5 11" id="KW-0418">Kinase</keyword>
<keyword evidence="3" id="KW-0808">Transferase</keyword>
<keyword evidence="12" id="KW-1185">Reference proteome</keyword>
<evidence type="ECO:0000256" key="6">
    <source>
        <dbReference type="ARBA" id="ARBA00022840"/>
    </source>
</evidence>
<evidence type="ECO:0000256" key="9">
    <source>
        <dbReference type="SAM" id="Phobius"/>
    </source>
</evidence>
<reference evidence="11 12" key="1">
    <citation type="submission" date="2016-10" db="EMBL/GenBank/DDBJ databases">
        <authorList>
            <person name="de Groot N.N."/>
        </authorList>
    </citation>
    <scope>NUCLEOTIDE SEQUENCE [LARGE SCALE GENOMIC DNA]</scope>
    <source>
        <strain evidence="11 12">DSM 43794</strain>
    </source>
</reference>
<feature type="domain" description="Protein kinase" evidence="10">
    <location>
        <begin position="16"/>
        <end position="280"/>
    </location>
</feature>
<dbReference type="PROSITE" id="PS00108">
    <property type="entry name" value="PROTEIN_KINASE_ST"/>
    <property type="match status" value="1"/>
</dbReference>
<evidence type="ECO:0000256" key="8">
    <source>
        <dbReference type="SAM" id="MobiDB-lite"/>
    </source>
</evidence>
<evidence type="ECO:0000256" key="1">
    <source>
        <dbReference type="ARBA" id="ARBA00012513"/>
    </source>
</evidence>
<dbReference type="InterPro" id="IPR011009">
    <property type="entry name" value="Kinase-like_dom_sf"/>
</dbReference>
<dbReference type="Pfam" id="PF00069">
    <property type="entry name" value="Pkinase"/>
    <property type="match status" value="1"/>
</dbReference>
<evidence type="ECO:0000256" key="4">
    <source>
        <dbReference type="ARBA" id="ARBA00022741"/>
    </source>
</evidence>
<organism evidence="11 12">
    <name type="scientific">Thermostaphylospora chromogena</name>
    <dbReference type="NCBI Taxonomy" id="35622"/>
    <lineage>
        <taxon>Bacteria</taxon>
        <taxon>Bacillati</taxon>
        <taxon>Actinomycetota</taxon>
        <taxon>Actinomycetes</taxon>
        <taxon>Streptosporangiales</taxon>
        <taxon>Thermomonosporaceae</taxon>
        <taxon>Thermostaphylospora</taxon>
    </lineage>
</organism>
<sequence>MPVNERALIGQEVAGYYIEDIIGKGGMAVVYLAVDSRLDRRVALKILHPVLSTDDRFRQRFVLESRTVAGIDHPNIIPIYEANAEGDVLYIAMRYVDGLDLRRHFLDRGPLEISQVNRIFAQVAAALDTAHAHDLIHRDVKPANILITGGAGGEHVYLTDFGITKNRMSISGLTQTEQFIGTPRYMAPEQINKEHIDGRCDQYALACVVYEALAGRLPFQRDNDIALLWAHLAETPAPLSQLRPDLPMEIDGVMARALAKSPDQRYPTCTEFIADLRDVISGQASRGYAVGRAVDAGPPSYPGFGAPPREAFAAAARPTREPRAEDEQDPRTARTRQSARAAQTTREARRPKSRRPDVKSVLLGTVGSVAAIVAVILVIMLTLQGDVREWKEYPGSAAAPMRFEHPGTWTARTHTDLFAIASPQVEVFESLFVTPVNADWADANRLIESEPESATGVYAQTLPTITVDARAEELQDALASTLPGQVSILSEPVQIRVAERPAVRVKGAVSDRQNEGRLEFTGYVVERDTGAAIVIYYCVPDHCDTEVAERIASSIRFPAA</sequence>
<gene>
    <name evidence="11" type="ORF">SAMN04489764_3288</name>
</gene>
<dbReference type="EC" id="2.7.11.1" evidence="1"/>
<feature type="region of interest" description="Disordered" evidence="8">
    <location>
        <begin position="313"/>
        <end position="357"/>
    </location>
</feature>
<feature type="transmembrane region" description="Helical" evidence="9">
    <location>
        <begin position="361"/>
        <end position="383"/>
    </location>
</feature>
<keyword evidence="9" id="KW-0812">Transmembrane</keyword>
<keyword evidence="2 11" id="KW-0723">Serine/threonine-protein kinase</keyword>
<accession>A0A1H1G080</accession>
<dbReference type="OrthoDB" id="9762169at2"/>
<evidence type="ECO:0000259" key="10">
    <source>
        <dbReference type="PROSITE" id="PS50011"/>
    </source>
</evidence>
<dbReference type="PANTHER" id="PTHR43289:SF6">
    <property type="entry name" value="SERINE_THREONINE-PROTEIN KINASE NEKL-3"/>
    <property type="match status" value="1"/>
</dbReference>
<protein>
    <recommendedName>
        <fullName evidence="1">non-specific serine/threonine protein kinase</fullName>
        <ecNumber evidence="1">2.7.11.1</ecNumber>
    </recommendedName>
</protein>
<dbReference type="Gene3D" id="3.30.200.20">
    <property type="entry name" value="Phosphorylase Kinase, domain 1"/>
    <property type="match status" value="1"/>
</dbReference>
<dbReference type="AlphaFoldDB" id="A0A1H1G080"/>
<feature type="binding site" evidence="7">
    <location>
        <position position="45"/>
    </location>
    <ligand>
        <name>ATP</name>
        <dbReference type="ChEBI" id="CHEBI:30616"/>
    </ligand>
</feature>
<evidence type="ECO:0000313" key="11">
    <source>
        <dbReference type="EMBL" id="SDR06555.1"/>
    </source>
</evidence>
<keyword evidence="9" id="KW-1133">Transmembrane helix</keyword>
<feature type="compositionally biased region" description="Basic and acidic residues" evidence="8">
    <location>
        <begin position="318"/>
        <end position="332"/>
    </location>
</feature>
<evidence type="ECO:0000256" key="3">
    <source>
        <dbReference type="ARBA" id="ARBA00022679"/>
    </source>
</evidence>
<dbReference type="PANTHER" id="PTHR43289">
    <property type="entry name" value="MITOGEN-ACTIVATED PROTEIN KINASE KINASE KINASE 20-RELATED"/>
    <property type="match status" value="1"/>
</dbReference>
<dbReference type="GO" id="GO:0005524">
    <property type="term" value="F:ATP binding"/>
    <property type="evidence" value="ECO:0007669"/>
    <property type="project" value="UniProtKB-UniRule"/>
</dbReference>
<dbReference type="InterPro" id="IPR017441">
    <property type="entry name" value="Protein_kinase_ATP_BS"/>
</dbReference>
<evidence type="ECO:0000256" key="7">
    <source>
        <dbReference type="PROSITE-ProRule" id="PRU10141"/>
    </source>
</evidence>
<evidence type="ECO:0000313" key="12">
    <source>
        <dbReference type="Proteomes" id="UP000217103"/>
    </source>
</evidence>
<evidence type="ECO:0000256" key="2">
    <source>
        <dbReference type="ARBA" id="ARBA00022527"/>
    </source>
</evidence>
<dbReference type="SUPFAM" id="SSF56112">
    <property type="entry name" value="Protein kinase-like (PK-like)"/>
    <property type="match status" value="1"/>
</dbReference>
<dbReference type="EMBL" id="FNKK01000002">
    <property type="protein sequence ID" value="SDR06555.1"/>
    <property type="molecule type" value="Genomic_DNA"/>
</dbReference>
<dbReference type="InterPro" id="IPR000719">
    <property type="entry name" value="Prot_kinase_dom"/>
</dbReference>
<keyword evidence="9" id="KW-0472">Membrane</keyword>